<dbReference type="PANTHER" id="PTHR11820">
    <property type="entry name" value="ACYLPYRUVASE"/>
    <property type="match status" value="1"/>
</dbReference>
<dbReference type="PANTHER" id="PTHR11820:SF7">
    <property type="entry name" value="ACYLPYRUVASE FAHD1, MITOCHONDRIAL"/>
    <property type="match status" value="1"/>
</dbReference>
<reference evidence="5" key="1">
    <citation type="journal article" date="2014" name="Genome Announc.">
        <title>Complete Genome Sequence of Campylobacter iguaniorum Strain 1485ET, Isolated from a Bearded Dragon (Pogona vitticeps).</title>
        <authorList>
            <person name="Gilbert M.J."/>
            <person name="Miller W.G."/>
            <person name="Yee E."/>
            <person name="Kik M."/>
            <person name="Wagenaar J.A."/>
            <person name="Duim B."/>
        </authorList>
    </citation>
    <scope>NUCLEOTIDE SEQUENCE [LARGE SCALE GENOMIC DNA]</scope>
    <source>
        <strain evidence="5">1485E</strain>
    </source>
</reference>
<dbReference type="eggNOG" id="COG0179">
    <property type="taxonomic scope" value="Bacteria"/>
</dbReference>
<dbReference type="InterPro" id="IPR036663">
    <property type="entry name" value="Fumarylacetoacetase_C_sf"/>
</dbReference>
<gene>
    <name evidence="4" type="ORF">CIG1485E_1029</name>
</gene>
<dbReference type="GO" id="GO:0018773">
    <property type="term" value="F:acetylpyruvate hydrolase activity"/>
    <property type="evidence" value="ECO:0007669"/>
    <property type="project" value="TreeGrafter"/>
</dbReference>
<protein>
    <submittedName>
        <fullName evidence="4">Fumarylacetoacetate (FAA) hydrolase family protein</fullName>
    </submittedName>
</protein>
<keyword evidence="4" id="KW-0378">Hydrolase</keyword>
<dbReference type="SUPFAM" id="SSF56529">
    <property type="entry name" value="FAH"/>
    <property type="match status" value="1"/>
</dbReference>
<sequence length="284" mass="31429">MKLLTYSLGGVDKVGVIGADGSIIEVPAKSMLEVVCMGDEELAKIKALSLKSGGLSYESITKRAPVPFPAQDIICLGINYMEHAIESYKFKKIEFDGKREYPVYFGKRVNEAVANGDEIPSHSDITDTLDYECELALIIKKDAKNVSEQDANEYIFGWTIINDISSRDIQNRYKQWYYGKSLDNSTPMGPWIVTNDELDTSSLDIKSYINGELRQNSNTSKLIFNPSYIISDLSKGMTLKAGTIISLGTPSGVGMGFTPPKYLKSGDEIVCYIQGIGELKNRVK</sequence>
<dbReference type="InterPro" id="IPR011234">
    <property type="entry name" value="Fumarylacetoacetase-like_C"/>
</dbReference>
<dbReference type="OrthoDB" id="5197601at2"/>
<proteinExistence type="inferred from homology"/>
<evidence type="ECO:0000313" key="5">
    <source>
        <dbReference type="Proteomes" id="UP000028486"/>
    </source>
</evidence>
<dbReference type="FunFam" id="3.90.850.10:FF:000002">
    <property type="entry name" value="2-hydroxyhepta-2,4-diene-1,7-dioate isomerase"/>
    <property type="match status" value="1"/>
</dbReference>
<dbReference type="KEGG" id="caj:CIG1485E_1029"/>
<evidence type="ECO:0000313" key="4">
    <source>
        <dbReference type="EMBL" id="AII14865.1"/>
    </source>
</evidence>
<evidence type="ECO:0000256" key="2">
    <source>
        <dbReference type="ARBA" id="ARBA00022723"/>
    </source>
</evidence>
<dbReference type="AlphaFoldDB" id="A0A076F9I5"/>
<dbReference type="GO" id="GO:0016853">
    <property type="term" value="F:isomerase activity"/>
    <property type="evidence" value="ECO:0007669"/>
    <property type="project" value="UniProtKB-ARBA"/>
</dbReference>
<accession>A0A076F9I5</accession>
<dbReference type="GO" id="GO:0046872">
    <property type="term" value="F:metal ion binding"/>
    <property type="evidence" value="ECO:0007669"/>
    <property type="project" value="UniProtKB-KW"/>
</dbReference>
<organism evidence="4 5">
    <name type="scientific">Campylobacter iguaniorum</name>
    <dbReference type="NCBI Taxonomy" id="1244531"/>
    <lineage>
        <taxon>Bacteria</taxon>
        <taxon>Pseudomonadati</taxon>
        <taxon>Campylobacterota</taxon>
        <taxon>Epsilonproteobacteria</taxon>
        <taxon>Campylobacterales</taxon>
        <taxon>Campylobacteraceae</taxon>
        <taxon>Campylobacter</taxon>
    </lineage>
</organism>
<dbReference type="EMBL" id="CP009043">
    <property type="protein sequence ID" value="AII14865.1"/>
    <property type="molecule type" value="Genomic_DNA"/>
</dbReference>
<keyword evidence="5" id="KW-1185">Reference proteome</keyword>
<dbReference type="STRING" id="1244531.CIG2463D_1083"/>
<dbReference type="HOGENOM" id="CLU_028458_3_1_7"/>
<evidence type="ECO:0000256" key="1">
    <source>
        <dbReference type="ARBA" id="ARBA00010211"/>
    </source>
</evidence>
<name>A0A076F9I5_9BACT</name>
<dbReference type="Pfam" id="PF01557">
    <property type="entry name" value="FAA_hydrolase"/>
    <property type="match status" value="1"/>
</dbReference>
<dbReference type="GO" id="GO:0019752">
    <property type="term" value="P:carboxylic acid metabolic process"/>
    <property type="evidence" value="ECO:0007669"/>
    <property type="project" value="UniProtKB-ARBA"/>
</dbReference>
<dbReference type="Gene3D" id="3.90.850.10">
    <property type="entry name" value="Fumarylacetoacetase-like, C-terminal domain"/>
    <property type="match status" value="1"/>
</dbReference>
<keyword evidence="2" id="KW-0479">Metal-binding</keyword>
<evidence type="ECO:0000259" key="3">
    <source>
        <dbReference type="Pfam" id="PF01557"/>
    </source>
</evidence>
<dbReference type="Proteomes" id="UP000028486">
    <property type="component" value="Chromosome"/>
</dbReference>
<dbReference type="RefSeq" id="WP_038454423.1">
    <property type="nucleotide sequence ID" value="NZ_CP009043.1"/>
</dbReference>
<feature type="domain" description="Fumarylacetoacetase-like C-terminal" evidence="3">
    <location>
        <begin position="73"/>
        <end position="283"/>
    </location>
</feature>
<comment type="similarity">
    <text evidence="1">Belongs to the FAH family.</text>
</comment>